<dbReference type="PANTHER" id="PTHR23074">
    <property type="entry name" value="AAA DOMAIN-CONTAINING"/>
    <property type="match status" value="1"/>
</dbReference>
<comment type="caution">
    <text evidence="2">The sequence shown here is derived from an EMBL/GenBank/DDBJ whole genome shotgun (WGS) entry which is preliminary data.</text>
</comment>
<dbReference type="PANTHER" id="PTHR23074:SF17">
    <property type="entry name" value="FIDGETIN-LIKE PROTEIN 1"/>
    <property type="match status" value="1"/>
</dbReference>
<keyword evidence="3" id="KW-1185">Reference proteome</keyword>
<gene>
    <name evidence="2" type="ORF">DYB32_008343</name>
</gene>
<dbReference type="Proteomes" id="UP000285060">
    <property type="component" value="Unassembled WGS sequence"/>
</dbReference>
<dbReference type="AlphaFoldDB" id="A0A418ALF6"/>
<reference evidence="2 3" key="1">
    <citation type="submission" date="2018-08" db="EMBL/GenBank/DDBJ databases">
        <title>Aphanomyces genome sequencing and annotation.</title>
        <authorList>
            <person name="Minardi D."/>
            <person name="Oidtmann B."/>
            <person name="Van Der Giezen M."/>
            <person name="Studholme D.J."/>
        </authorList>
    </citation>
    <scope>NUCLEOTIDE SEQUENCE [LARGE SCALE GENOMIC DNA]</scope>
    <source>
        <strain evidence="2 3">NJM0002</strain>
    </source>
</reference>
<dbReference type="Gene3D" id="3.40.50.300">
    <property type="entry name" value="P-loop containing nucleotide triphosphate hydrolases"/>
    <property type="match status" value="1"/>
</dbReference>
<dbReference type="VEuPathDB" id="FungiDB:H310_02296"/>
<organism evidence="2 3">
    <name type="scientific">Aphanomyces invadans</name>
    <dbReference type="NCBI Taxonomy" id="157072"/>
    <lineage>
        <taxon>Eukaryota</taxon>
        <taxon>Sar</taxon>
        <taxon>Stramenopiles</taxon>
        <taxon>Oomycota</taxon>
        <taxon>Saprolegniomycetes</taxon>
        <taxon>Saprolegniales</taxon>
        <taxon>Verrucalvaceae</taxon>
        <taxon>Aphanomyces</taxon>
    </lineage>
</organism>
<dbReference type="InterPro" id="IPR027417">
    <property type="entry name" value="P-loop_NTPase"/>
</dbReference>
<protein>
    <submittedName>
        <fullName evidence="2">Uncharacterized protein</fullName>
    </submittedName>
</protein>
<comment type="similarity">
    <text evidence="1">Belongs to the AAA ATPase family.</text>
</comment>
<proteinExistence type="inferred from homology"/>
<name>A0A418ALF6_9STRA</name>
<accession>A0A418ALF6</accession>
<dbReference type="InterPro" id="IPR050304">
    <property type="entry name" value="MT-severing_AAA_ATPase"/>
</dbReference>
<evidence type="ECO:0000313" key="3">
    <source>
        <dbReference type="Proteomes" id="UP000285060"/>
    </source>
</evidence>
<sequence length="187" mass="20934">MRICQIALNRRFICAGNTNIPKEMAALQWQQYAKLRIPLSKRLKEEVRDDNSLAELETLAESVLDGMDEIPRVSLHHPECFDDLLMAHREELGALQPTDDPDIDPRLKACDPELISKIEMEIVDAGDPVSFDDIGAFAIVLNGRPTSLWTVAGLSFAKKCVNELVIWPMARPDIFTGLRSLPKGVLL</sequence>
<dbReference type="EMBL" id="QUSY01001304">
    <property type="protein sequence ID" value="RHY25401.1"/>
    <property type="molecule type" value="Genomic_DNA"/>
</dbReference>
<dbReference type="GO" id="GO:0016887">
    <property type="term" value="F:ATP hydrolysis activity"/>
    <property type="evidence" value="ECO:0007669"/>
    <property type="project" value="TreeGrafter"/>
</dbReference>
<evidence type="ECO:0000313" key="2">
    <source>
        <dbReference type="EMBL" id="RHY25401.1"/>
    </source>
</evidence>
<evidence type="ECO:0000256" key="1">
    <source>
        <dbReference type="ARBA" id="ARBA00006914"/>
    </source>
</evidence>